<keyword evidence="7" id="KW-1185">Reference proteome</keyword>
<dbReference type="InterPro" id="IPR036388">
    <property type="entry name" value="WH-like_DNA-bd_sf"/>
</dbReference>
<dbReference type="KEGG" id="pami:JCM7686_1727"/>
<dbReference type="InterPro" id="IPR058163">
    <property type="entry name" value="LysR-type_TF_proteobact-type"/>
</dbReference>
<protein>
    <submittedName>
        <fullName evidence="6">Transcriptional regulator, LysR family</fullName>
    </submittedName>
</protein>
<dbReference type="eggNOG" id="COG0583">
    <property type="taxonomic scope" value="Bacteria"/>
</dbReference>
<evidence type="ECO:0000256" key="1">
    <source>
        <dbReference type="ARBA" id="ARBA00009437"/>
    </source>
</evidence>
<dbReference type="EMBL" id="CP006650">
    <property type="protein sequence ID" value="AGT08828.1"/>
    <property type="molecule type" value="Genomic_DNA"/>
</dbReference>
<dbReference type="PANTHER" id="PTHR30537">
    <property type="entry name" value="HTH-TYPE TRANSCRIPTIONAL REGULATOR"/>
    <property type="match status" value="1"/>
</dbReference>
<organism evidence="6 7">
    <name type="scientific">Paracoccus aminophilus JCM 7686</name>
    <dbReference type="NCBI Taxonomy" id="1367847"/>
    <lineage>
        <taxon>Bacteria</taxon>
        <taxon>Pseudomonadati</taxon>
        <taxon>Pseudomonadota</taxon>
        <taxon>Alphaproteobacteria</taxon>
        <taxon>Rhodobacterales</taxon>
        <taxon>Paracoccaceae</taxon>
        <taxon>Paracoccus</taxon>
    </lineage>
</organism>
<sequence length="321" mass="34791">MARFDARLVADLWCFVNAANSETLEAAAVRLGVTQSAVTQRIHRLEDRLSVKLFARQGRHLRLTPEGRRLAEVSTRSFDDLQGAVAGLEILATPATVKISCAPSLAVEWLTPALSGFSAQHPGIQTVIFAEMSNAHPSHLIAQNIDIAIRYGTAPPKAALVVAEIVEPIFPVASPQLAQRIKGDDFGTIPLLHDATPWEGAPTYTAEWDNWLDQRGTPSRQNRPDHFFNMAQLAYSSALDGGGIALGRQLVISRYLESGQLVPVGQQPPLEDFRYYICLNANPPSAAAGIFLEWLLGAMRNQRSNKVTLGSAGGGADPLPR</sequence>
<dbReference type="GO" id="GO:0003700">
    <property type="term" value="F:DNA-binding transcription factor activity"/>
    <property type="evidence" value="ECO:0007669"/>
    <property type="project" value="InterPro"/>
</dbReference>
<dbReference type="SUPFAM" id="SSF53850">
    <property type="entry name" value="Periplasmic binding protein-like II"/>
    <property type="match status" value="1"/>
</dbReference>
<feature type="domain" description="HTH lysR-type" evidence="5">
    <location>
        <begin position="15"/>
        <end position="64"/>
    </location>
</feature>
<keyword evidence="4" id="KW-0804">Transcription</keyword>
<accession>S5YBJ6</accession>
<dbReference type="PANTHER" id="PTHR30537:SF5">
    <property type="entry name" value="HTH-TYPE TRANSCRIPTIONAL ACTIVATOR TTDR-RELATED"/>
    <property type="match status" value="1"/>
</dbReference>
<dbReference type="PATRIC" id="fig|1367847.3.peg.1710"/>
<dbReference type="AlphaFoldDB" id="S5YBJ6"/>
<evidence type="ECO:0000256" key="4">
    <source>
        <dbReference type="ARBA" id="ARBA00023163"/>
    </source>
</evidence>
<evidence type="ECO:0000313" key="6">
    <source>
        <dbReference type="EMBL" id="AGT08828.1"/>
    </source>
</evidence>
<keyword evidence="2" id="KW-0805">Transcription regulation</keyword>
<dbReference type="Pfam" id="PF00126">
    <property type="entry name" value="HTH_1"/>
    <property type="match status" value="1"/>
</dbReference>
<evidence type="ECO:0000259" key="5">
    <source>
        <dbReference type="PROSITE" id="PS50931"/>
    </source>
</evidence>
<dbReference type="Gene3D" id="3.40.190.10">
    <property type="entry name" value="Periplasmic binding protein-like II"/>
    <property type="match status" value="2"/>
</dbReference>
<proteinExistence type="inferred from homology"/>
<dbReference type="Proteomes" id="UP000015480">
    <property type="component" value="Chromosome"/>
</dbReference>
<evidence type="ECO:0000256" key="2">
    <source>
        <dbReference type="ARBA" id="ARBA00023015"/>
    </source>
</evidence>
<comment type="similarity">
    <text evidence="1">Belongs to the LysR transcriptional regulatory family.</text>
</comment>
<reference evidence="6 7" key="1">
    <citation type="journal article" date="2014" name="BMC Genomics">
        <title>Architecture and functions of a multipartite genome of the methylotrophic bacterium Paracoccus aminophilus JCM 7686, containing primary and secondary chromids.</title>
        <authorList>
            <person name="Dziewit L."/>
            <person name="Czarnecki J."/>
            <person name="Wibberg D."/>
            <person name="Radlinska M."/>
            <person name="Mrozek P."/>
            <person name="Szymczak M."/>
            <person name="Schluter A."/>
            <person name="Puhler A."/>
            <person name="Bartosik D."/>
        </authorList>
    </citation>
    <scope>NUCLEOTIDE SEQUENCE [LARGE SCALE GENOMIC DNA]</scope>
    <source>
        <strain evidence="6">JCM 7686</strain>
    </source>
</reference>
<evidence type="ECO:0000256" key="3">
    <source>
        <dbReference type="ARBA" id="ARBA00023125"/>
    </source>
</evidence>
<dbReference type="SUPFAM" id="SSF46785">
    <property type="entry name" value="Winged helix' DNA-binding domain"/>
    <property type="match status" value="1"/>
</dbReference>
<evidence type="ECO:0000313" key="7">
    <source>
        <dbReference type="Proteomes" id="UP000015480"/>
    </source>
</evidence>
<dbReference type="PROSITE" id="PS50931">
    <property type="entry name" value="HTH_LYSR"/>
    <property type="match status" value="1"/>
</dbReference>
<dbReference type="Gene3D" id="1.10.10.10">
    <property type="entry name" value="Winged helix-like DNA-binding domain superfamily/Winged helix DNA-binding domain"/>
    <property type="match status" value="1"/>
</dbReference>
<dbReference type="InterPro" id="IPR000847">
    <property type="entry name" value="LysR_HTH_N"/>
</dbReference>
<dbReference type="PRINTS" id="PR00039">
    <property type="entry name" value="HTHLYSR"/>
</dbReference>
<name>S5YBJ6_PARAH</name>
<keyword evidence="3" id="KW-0238">DNA-binding</keyword>
<dbReference type="HOGENOM" id="CLU_039613_37_0_5"/>
<dbReference type="InterPro" id="IPR036390">
    <property type="entry name" value="WH_DNA-bd_sf"/>
</dbReference>
<dbReference type="OrthoDB" id="9813056at2"/>
<dbReference type="InterPro" id="IPR005119">
    <property type="entry name" value="LysR_subst-bd"/>
</dbReference>
<gene>
    <name evidence="6" type="ORF">JCM7686_1727</name>
</gene>
<dbReference type="Pfam" id="PF03466">
    <property type="entry name" value="LysR_substrate"/>
    <property type="match status" value="1"/>
</dbReference>
<dbReference type="STRING" id="1367847.JCM7686_1727"/>
<dbReference type="RefSeq" id="WP_020950466.1">
    <property type="nucleotide sequence ID" value="NC_022041.1"/>
</dbReference>
<dbReference type="GO" id="GO:0003677">
    <property type="term" value="F:DNA binding"/>
    <property type="evidence" value="ECO:0007669"/>
    <property type="project" value="UniProtKB-KW"/>
</dbReference>